<protein>
    <submittedName>
        <fullName evidence="2 3">Uncharacterized protein</fullName>
    </submittedName>
</protein>
<gene>
    <name evidence="2" type="ORF">PHYPA_024193</name>
</gene>
<dbReference type="InParanoid" id="A0A2K1IYM9"/>
<evidence type="ECO:0000313" key="3">
    <source>
        <dbReference type="EnsemblPlants" id="PAC:32939025.CDS.1"/>
    </source>
</evidence>
<reference evidence="2 4" key="2">
    <citation type="journal article" date="2018" name="Plant J.">
        <title>The Physcomitrella patens chromosome-scale assembly reveals moss genome structure and evolution.</title>
        <authorList>
            <person name="Lang D."/>
            <person name="Ullrich K.K."/>
            <person name="Murat F."/>
            <person name="Fuchs J."/>
            <person name="Jenkins J."/>
            <person name="Haas F.B."/>
            <person name="Piednoel M."/>
            <person name="Gundlach H."/>
            <person name="Van Bel M."/>
            <person name="Meyberg R."/>
            <person name="Vives C."/>
            <person name="Morata J."/>
            <person name="Symeonidi A."/>
            <person name="Hiss M."/>
            <person name="Muchero W."/>
            <person name="Kamisugi Y."/>
            <person name="Saleh O."/>
            <person name="Blanc G."/>
            <person name="Decker E.L."/>
            <person name="van Gessel N."/>
            <person name="Grimwood J."/>
            <person name="Hayes R.D."/>
            <person name="Graham S.W."/>
            <person name="Gunter L.E."/>
            <person name="McDaniel S.F."/>
            <person name="Hoernstein S.N.W."/>
            <person name="Larsson A."/>
            <person name="Li F.W."/>
            <person name="Perroud P.F."/>
            <person name="Phillips J."/>
            <person name="Ranjan P."/>
            <person name="Rokshar D.S."/>
            <person name="Rothfels C.J."/>
            <person name="Schneider L."/>
            <person name="Shu S."/>
            <person name="Stevenson D.W."/>
            <person name="Thummler F."/>
            <person name="Tillich M."/>
            <person name="Villarreal Aguilar J.C."/>
            <person name="Widiez T."/>
            <person name="Wong G.K."/>
            <person name="Wymore A."/>
            <person name="Zhang Y."/>
            <person name="Zimmer A.D."/>
            <person name="Quatrano R.S."/>
            <person name="Mayer K.F.X."/>
            <person name="Goodstein D."/>
            <person name="Casacuberta J.M."/>
            <person name="Vandepoele K."/>
            <person name="Reski R."/>
            <person name="Cuming A.C."/>
            <person name="Tuskan G.A."/>
            <person name="Maumus F."/>
            <person name="Salse J."/>
            <person name="Schmutz J."/>
            <person name="Rensing S.A."/>
        </authorList>
    </citation>
    <scope>NUCLEOTIDE SEQUENCE [LARGE SCALE GENOMIC DNA]</scope>
    <source>
        <strain evidence="3 4">cv. Gransden 2004</strain>
    </source>
</reference>
<reference evidence="3" key="3">
    <citation type="submission" date="2020-12" db="UniProtKB">
        <authorList>
            <consortium name="EnsemblPlants"/>
        </authorList>
    </citation>
    <scope>IDENTIFICATION</scope>
</reference>
<organism evidence="2">
    <name type="scientific">Physcomitrium patens</name>
    <name type="common">Spreading-leaved earth moss</name>
    <name type="synonym">Physcomitrella patens</name>
    <dbReference type="NCBI Taxonomy" id="3218"/>
    <lineage>
        <taxon>Eukaryota</taxon>
        <taxon>Viridiplantae</taxon>
        <taxon>Streptophyta</taxon>
        <taxon>Embryophyta</taxon>
        <taxon>Bryophyta</taxon>
        <taxon>Bryophytina</taxon>
        <taxon>Bryopsida</taxon>
        <taxon>Funariidae</taxon>
        <taxon>Funariales</taxon>
        <taxon>Funariaceae</taxon>
        <taxon>Physcomitrium</taxon>
    </lineage>
</organism>
<dbReference type="Gramene" id="Pp3c19_16030V3.2">
    <property type="protein sequence ID" value="PAC:32939026.CDS.1"/>
    <property type="gene ID" value="Pp3c19_16030"/>
</dbReference>
<feature type="region of interest" description="Disordered" evidence="1">
    <location>
        <begin position="1"/>
        <end position="35"/>
    </location>
</feature>
<sequence>MGLRGCPSTTPQSQPTLVRASSSFGMDPKLRPGSHVWAPNLVMTESSQPLDG</sequence>
<reference evidence="2 4" key="1">
    <citation type="journal article" date="2008" name="Science">
        <title>The Physcomitrella genome reveals evolutionary insights into the conquest of land by plants.</title>
        <authorList>
            <person name="Rensing S."/>
            <person name="Lang D."/>
            <person name="Zimmer A."/>
            <person name="Terry A."/>
            <person name="Salamov A."/>
            <person name="Shapiro H."/>
            <person name="Nishiyama T."/>
            <person name="Perroud P.-F."/>
            <person name="Lindquist E."/>
            <person name="Kamisugi Y."/>
            <person name="Tanahashi T."/>
            <person name="Sakakibara K."/>
            <person name="Fujita T."/>
            <person name="Oishi K."/>
            <person name="Shin-I T."/>
            <person name="Kuroki Y."/>
            <person name="Toyoda A."/>
            <person name="Suzuki Y."/>
            <person name="Hashimoto A."/>
            <person name="Yamaguchi K."/>
            <person name="Sugano A."/>
            <person name="Kohara Y."/>
            <person name="Fujiyama A."/>
            <person name="Anterola A."/>
            <person name="Aoki S."/>
            <person name="Ashton N."/>
            <person name="Barbazuk W.B."/>
            <person name="Barker E."/>
            <person name="Bennetzen J."/>
            <person name="Bezanilla M."/>
            <person name="Blankenship R."/>
            <person name="Cho S.H."/>
            <person name="Dutcher S."/>
            <person name="Estelle M."/>
            <person name="Fawcett J.A."/>
            <person name="Gundlach H."/>
            <person name="Hanada K."/>
            <person name="Heyl A."/>
            <person name="Hicks K.A."/>
            <person name="Hugh J."/>
            <person name="Lohr M."/>
            <person name="Mayer K."/>
            <person name="Melkozernov A."/>
            <person name="Murata T."/>
            <person name="Nelson D."/>
            <person name="Pils B."/>
            <person name="Prigge M."/>
            <person name="Reiss B."/>
            <person name="Renner T."/>
            <person name="Rombauts S."/>
            <person name="Rushton P."/>
            <person name="Sanderfoot A."/>
            <person name="Schween G."/>
            <person name="Shiu S.-H."/>
            <person name="Stueber K."/>
            <person name="Theodoulou F.L."/>
            <person name="Tu H."/>
            <person name="Van de Peer Y."/>
            <person name="Verrier P.J."/>
            <person name="Waters E."/>
            <person name="Wood A."/>
            <person name="Yang L."/>
            <person name="Cove D."/>
            <person name="Cuming A."/>
            <person name="Hasebe M."/>
            <person name="Lucas S."/>
            <person name="Mishler D.B."/>
            <person name="Reski R."/>
            <person name="Grigoriev I."/>
            <person name="Quatrano R.S."/>
            <person name="Boore J.L."/>
        </authorList>
    </citation>
    <scope>NUCLEOTIDE SEQUENCE [LARGE SCALE GENOMIC DNA]</scope>
    <source>
        <strain evidence="3 4">cv. Gransden 2004</strain>
    </source>
</reference>
<evidence type="ECO:0000256" key="1">
    <source>
        <dbReference type="SAM" id="MobiDB-lite"/>
    </source>
</evidence>
<evidence type="ECO:0000313" key="2">
    <source>
        <dbReference type="EMBL" id="PNR34376.1"/>
    </source>
</evidence>
<accession>A0A2K1IYM9</accession>
<dbReference type="EMBL" id="ABEU02000019">
    <property type="protein sequence ID" value="PNR34376.1"/>
    <property type="molecule type" value="Genomic_DNA"/>
</dbReference>
<dbReference type="EnsemblPlants" id="Pp3c19_16030V3.1">
    <property type="protein sequence ID" value="PAC:32939025.CDS.1"/>
    <property type="gene ID" value="Pp3c19_16030"/>
</dbReference>
<feature type="compositionally biased region" description="Polar residues" evidence="1">
    <location>
        <begin position="7"/>
        <end position="24"/>
    </location>
</feature>
<dbReference type="Proteomes" id="UP000006727">
    <property type="component" value="Chromosome 19"/>
</dbReference>
<keyword evidence="4" id="KW-1185">Reference proteome</keyword>
<evidence type="ECO:0000313" key="4">
    <source>
        <dbReference type="Proteomes" id="UP000006727"/>
    </source>
</evidence>
<dbReference type="EnsemblPlants" id="Pp3c19_16030V3.2">
    <property type="protein sequence ID" value="PAC:32939026.CDS.1"/>
    <property type="gene ID" value="Pp3c19_16030"/>
</dbReference>
<dbReference type="PaxDb" id="3218-PP1S20_90V6.1"/>
<dbReference type="Gramene" id="Pp3c19_16030V3.1">
    <property type="protein sequence ID" value="PAC:32939025.CDS.1"/>
    <property type="gene ID" value="Pp3c19_16030"/>
</dbReference>
<dbReference type="AlphaFoldDB" id="A0A2K1IYM9"/>
<name>A0A2K1IYM9_PHYPA</name>
<proteinExistence type="predicted"/>